<name>A0ABU1GRW7_9GAMM</name>
<feature type="transmembrane region" description="Helical" evidence="4">
    <location>
        <begin position="55"/>
        <end position="77"/>
    </location>
</feature>
<keyword evidence="7" id="KW-1185">Reference proteome</keyword>
<evidence type="ECO:0000256" key="4">
    <source>
        <dbReference type="SAM" id="Phobius"/>
    </source>
</evidence>
<feature type="transmembrane region" description="Helical" evidence="4">
    <location>
        <begin position="20"/>
        <end position="43"/>
    </location>
</feature>
<dbReference type="InterPro" id="IPR033879">
    <property type="entry name" value="UPP_Pase"/>
</dbReference>
<feature type="transmembrane region" description="Helical" evidence="4">
    <location>
        <begin position="100"/>
        <end position="119"/>
    </location>
</feature>
<keyword evidence="4" id="KW-1133">Transmembrane helix</keyword>
<protein>
    <recommendedName>
        <fullName evidence="1">undecaprenyl-diphosphate phosphatase</fullName>
        <ecNumber evidence="1">3.6.1.27</ecNumber>
    </recommendedName>
    <alternativeName>
        <fullName evidence="2">Undecaprenyl pyrophosphate phosphatase</fullName>
    </alternativeName>
</protein>
<feature type="transmembrane region" description="Helical" evidence="4">
    <location>
        <begin position="126"/>
        <end position="144"/>
    </location>
</feature>
<dbReference type="Gene3D" id="1.20.144.10">
    <property type="entry name" value="Phosphatidic acid phosphatase type 2/haloperoxidase"/>
    <property type="match status" value="1"/>
</dbReference>
<dbReference type="CDD" id="cd03385">
    <property type="entry name" value="PAP2_BcrC_like"/>
    <property type="match status" value="1"/>
</dbReference>
<dbReference type="PANTHER" id="PTHR14969:SF13">
    <property type="entry name" value="AT30094P"/>
    <property type="match status" value="1"/>
</dbReference>
<proteinExistence type="predicted"/>
<feature type="domain" description="Phosphatidic acid phosphatase type 2/haloperoxidase" evidence="5">
    <location>
        <begin position="56"/>
        <end position="165"/>
    </location>
</feature>
<dbReference type="EC" id="3.6.1.27" evidence="1"/>
<dbReference type="SUPFAM" id="SSF48317">
    <property type="entry name" value="Acid phosphatase/Vanadium-dependent haloperoxidase"/>
    <property type="match status" value="1"/>
</dbReference>
<keyword evidence="4" id="KW-0812">Transmembrane</keyword>
<evidence type="ECO:0000313" key="6">
    <source>
        <dbReference type="EMBL" id="MDR5894729.1"/>
    </source>
</evidence>
<comment type="caution">
    <text evidence="6">The sequence shown here is derived from an EMBL/GenBank/DDBJ whole genome shotgun (WGS) entry which is preliminary data.</text>
</comment>
<dbReference type="EMBL" id="JARWAO010000001">
    <property type="protein sequence ID" value="MDR5894729.1"/>
    <property type="molecule type" value="Genomic_DNA"/>
</dbReference>
<accession>A0ABU1GRW7</accession>
<evidence type="ECO:0000259" key="5">
    <source>
        <dbReference type="SMART" id="SM00014"/>
    </source>
</evidence>
<keyword evidence="4" id="KW-0472">Membrane</keyword>
<dbReference type="Pfam" id="PF01569">
    <property type="entry name" value="PAP2"/>
    <property type="match status" value="1"/>
</dbReference>
<organism evidence="6 7">
    <name type="scientific">Larsenimonas suaedae</name>
    <dbReference type="NCBI Taxonomy" id="1851019"/>
    <lineage>
        <taxon>Bacteria</taxon>
        <taxon>Pseudomonadati</taxon>
        <taxon>Pseudomonadota</taxon>
        <taxon>Gammaproteobacteria</taxon>
        <taxon>Oceanospirillales</taxon>
        <taxon>Halomonadaceae</taxon>
        <taxon>Larsenimonas</taxon>
    </lineage>
</organism>
<dbReference type="InterPro" id="IPR000326">
    <property type="entry name" value="PAP2/HPO"/>
</dbReference>
<dbReference type="InterPro" id="IPR036938">
    <property type="entry name" value="PAP2/HPO_sf"/>
</dbReference>
<evidence type="ECO:0000256" key="3">
    <source>
        <dbReference type="ARBA" id="ARBA00047594"/>
    </source>
</evidence>
<comment type="catalytic activity">
    <reaction evidence="3">
        <text>di-trans,octa-cis-undecaprenyl diphosphate + H2O = di-trans,octa-cis-undecaprenyl phosphate + phosphate + H(+)</text>
        <dbReference type="Rhea" id="RHEA:28094"/>
        <dbReference type="ChEBI" id="CHEBI:15377"/>
        <dbReference type="ChEBI" id="CHEBI:15378"/>
        <dbReference type="ChEBI" id="CHEBI:43474"/>
        <dbReference type="ChEBI" id="CHEBI:58405"/>
        <dbReference type="ChEBI" id="CHEBI:60392"/>
        <dbReference type="EC" id="3.6.1.27"/>
    </reaction>
</comment>
<evidence type="ECO:0000256" key="2">
    <source>
        <dbReference type="ARBA" id="ARBA00032707"/>
    </source>
</evidence>
<sequence length="198" mass="22173">MEALNLRLFDRLNAPAHASQFLLMTADVFAIYVIYLVPLLLALGWLHKDPDRQRGVLQALVACVVALGVNGVIGLFWDHPRPFVAHLGHTYLAHSATPSFPSDHMTIVTTVALTFLAYLRLRRIGAALGLLSLGIAWSRIYLGVHYPMDMLGAIGVSVLCTLMARRLEALYMPGLHRLTRRVYRRLFSVFIARGWLAR</sequence>
<evidence type="ECO:0000313" key="7">
    <source>
        <dbReference type="Proteomes" id="UP001269375"/>
    </source>
</evidence>
<dbReference type="RefSeq" id="WP_251593084.1">
    <property type="nucleotide sequence ID" value="NZ_JAMLJI010000002.1"/>
</dbReference>
<reference evidence="6 7" key="1">
    <citation type="submission" date="2023-04" db="EMBL/GenBank/DDBJ databases">
        <title>A long-awaited taxogenomic arrangement of the family Halomonadaceae.</title>
        <authorList>
            <person name="De La Haba R."/>
            <person name="Chuvochina M."/>
            <person name="Wittouck S."/>
            <person name="Arahal D.R."/>
            <person name="Sanchez-Porro C."/>
            <person name="Hugenholtz P."/>
            <person name="Ventosa A."/>
        </authorList>
    </citation>
    <scope>NUCLEOTIDE SEQUENCE [LARGE SCALE GENOMIC DNA]</scope>
    <source>
        <strain evidence="6 7">DSM 22428</strain>
    </source>
</reference>
<feature type="transmembrane region" description="Helical" evidence="4">
    <location>
        <begin position="150"/>
        <end position="167"/>
    </location>
</feature>
<dbReference type="SMART" id="SM00014">
    <property type="entry name" value="acidPPc"/>
    <property type="match status" value="1"/>
</dbReference>
<dbReference type="Proteomes" id="UP001269375">
    <property type="component" value="Unassembled WGS sequence"/>
</dbReference>
<evidence type="ECO:0000256" key="1">
    <source>
        <dbReference type="ARBA" id="ARBA00012374"/>
    </source>
</evidence>
<gene>
    <name evidence="6" type="ORF">QC825_01415</name>
</gene>
<dbReference type="PANTHER" id="PTHR14969">
    <property type="entry name" value="SPHINGOSINE-1-PHOSPHATE PHOSPHOHYDROLASE"/>
    <property type="match status" value="1"/>
</dbReference>